<evidence type="ECO:0000313" key="1">
    <source>
        <dbReference type="EMBL" id="MDX8495580.1"/>
    </source>
</evidence>
<protein>
    <recommendedName>
        <fullName evidence="3">Transposase</fullName>
    </recommendedName>
</protein>
<dbReference type="RefSeq" id="WP_320229340.1">
    <property type="nucleotide sequence ID" value="NZ_JAVIJB010000041.1"/>
</dbReference>
<reference evidence="1 2" key="1">
    <citation type="submission" date="2023-08" db="EMBL/GenBank/DDBJ databases">
        <title>Implementing the SeqCode for naming new Mesorhizobium species isolated from Vachellia karroo root nodules.</title>
        <authorList>
            <person name="Van Lill M."/>
        </authorList>
    </citation>
    <scope>NUCLEOTIDE SEQUENCE [LARGE SCALE GENOMIC DNA]</scope>
    <source>
        <strain evidence="1 2">VK22B</strain>
    </source>
</reference>
<evidence type="ECO:0008006" key="3">
    <source>
        <dbReference type="Google" id="ProtNLM"/>
    </source>
</evidence>
<dbReference type="EMBL" id="JAVIJC010000041">
    <property type="protein sequence ID" value="MDX8495580.1"/>
    <property type="molecule type" value="Genomic_DNA"/>
</dbReference>
<organism evidence="1 2">
    <name type="scientific">Mesorhizobium captivum</name>
    <dbReference type="NCBI Taxonomy" id="3072319"/>
    <lineage>
        <taxon>Bacteria</taxon>
        <taxon>Pseudomonadati</taxon>
        <taxon>Pseudomonadota</taxon>
        <taxon>Alphaproteobacteria</taxon>
        <taxon>Hyphomicrobiales</taxon>
        <taxon>Phyllobacteriaceae</taxon>
        <taxon>Mesorhizobium</taxon>
    </lineage>
</organism>
<dbReference type="Proteomes" id="UP001271249">
    <property type="component" value="Unassembled WGS sequence"/>
</dbReference>
<proteinExistence type="predicted"/>
<gene>
    <name evidence="1" type="ORF">RFN29_28910</name>
</gene>
<accession>A0ABU4Z8I4</accession>
<name>A0ABU4Z8I4_9HYPH</name>
<keyword evidence="2" id="KW-1185">Reference proteome</keyword>
<comment type="caution">
    <text evidence="1">The sequence shown here is derived from an EMBL/GenBank/DDBJ whole genome shotgun (WGS) entry which is preliminary data.</text>
</comment>
<evidence type="ECO:0000313" key="2">
    <source>
        <dbReference type="Proteomes" id="UP001271249"/>
    </source>
</evidence>
<sequence>MPAFFARSSSAACLERLFLPAGADHLREFEDTAQGLTVYVDEFTTDWGVLFTG</sequence>